<dbReference type="PANTHER" id="PTHR46796">
    <property type="entry name" value="HTH-TYPE TRANSCRIPTIONAL ACTIVATOR RHAS-RELATED"/>
    <property type="match status" value="1"/>
</dbReference>
<evidence type="ECO:0000313" key="5">
    <source>
        <dbReference type="EMBL" id="NVD42229.1"/>
    </source>
</evidence>
<reference evidence="5 6" key="1">
    <citation type="submission" date="2020-06" db="EMBL/GenBank/DDBJ databases">
        <authorList>
            <person name="Grouzdev D.S."/>
        </authorList>
    </citation>
    <scope>NUCLEOTIDE SEQUENCE [LARGE SCALE GENOMIC DNA]</scope>
    <source>
        <strain evidence="5 6">HO-A22</strain>
    </source>
</reference>
<dbReference type="SMART" id="SM00342">
    <property type="entry name" value="HTH_ARAC"/>
    <property type="match status" value="1"/>
</dbReference>
<dbReference type="Pfam" id="PF12833">
    <property type="entry name" value="HTH_18"/>
    <property type="match status" value="1"/>
</dbReference>
<dbReference type="GO" id="GO:0003700">
    <property type="term" value="F:DNA-binding transcription factor activity"/>
    <property type="evidence" value="ECO:0007669"/>
    <property type="project" value="InterPro"/>
</dbReference>
<dbReference type="SUPFAM" id="SSF46689">
    <property type="entry name" value="Homeodomain-like"/>
    <property type="match status" value="1"/>
</dbReference>
<keyword evidence="2" id="KW-0238">DNA-binding</keyword>
<keyword evidence="6" id="KW-1185">Reference proteome</keyword>
<sequence>MTASLRYTELPALADHESGFEAVWVSTSDRNGTYRVLPDGRCDIILRFDARLTPLKAITVVVTGPTTRFYDVALEPGMGFVGIRMRPGFFERILGFAPATLADDNLVGDDAFAALPVLKDLCSPALNHAELAARLTAFVRQRSIGSRLEPAPISASVISAFHAAGGRLRVGDVAAMHKISERTVQRIFLKAIGLKPKAFAAILQFHRALRLLRDHRLSPTEAALEAGYADQAHMNRAFRRMGGFSPARLPDVTLVTLGE</sequence>
<evidence type="ECO:0000313" key="6">
    <source>
        <dbReference type="Proteomes" id="UP000520198"/>
    </source>
</evidence>
<dbReference type="Proteomes" id="UP000520198">
    <property type="component" value="Unassembled WGS sequence"/>
</dbReference>
<gene>
    <name evidence="5" type="ORF">HT585_25490</name>
</gene>
<organism evidence="5 6">
    <name type="scientific">Ensifer oleiphilus</name>
    <dbReference type="NCBI Taxonomy" id="2742698"/>
    <lineage>
        <taxon>Bacteria</taxon>
        <taxon>Pseudomonadati</taxon>
        <taxon>Pseudomonadota</taxon>
        <taxon>Alphaproteobacteria</taxon>
        <taxon>Hyphomicrobiales</taxon>
        <taxon>Rhizobiaceae</taxon>
        <taxon>Sinorhizobium/Ensifer group</taxon>
        <taxon>Ensifer</taxon>
    </lineage>
</organism>
<feature type="domain" description="HTH araC/xylS-type" evidence="4">
    <location>
        <begin position="151"/>
        <end position="252"/>
    </location>
</feature>
<dbReference type="PANTHER" id="PTHR46796:SF15">
    <property type="entry name" value="BLL1074 PROTEIN"/>
    <property type="match status" value="1"/>
</dbReference>
<dbReference type="PROSITE" id="PS01124">
    <property type="entry name" value="HTH_ARAC_FAMILY_2"/>
    <property type="match status" value="1"/>
</dbReference>
<evidence type="ECO:0000256" key="1">
    <source>
        <dbReference type="ARBA" id="ARBA00023015"/>
    </source>
</evidence>
<protein>
    <submittedName>
        <fullName evidence="5">Helix-turn-helix transcriptional regulator</fullName>
    </submittedName>
</protein>
<dbReference type="InterPro" id="IPR046532">
    <property type="entry name" value="DUF6597"/>
</dbReference>
<evidence type="ECO:0000256" key="2">
    <source>
        <dbReference type="ARBA" id="ARBA00023125"/>
    </source>
</evidence>
<name>A0A7Y6QAU4_9HYPH</name>
<dbReference type="RefSeq" id="WP_176355598.1">
    <property type="nucleotide sequence ID" value="NZ_JABWDU010000008.1"/>
</dbReference>
<keyword evidence="3" id="KW-0804">Transcription</keyword>
<dbReference type="AlphaFoldDB" id="A0A7Y6QAU4"/>
<dbReference type="InterPro" id="IPR009057">
    <property type="entry name" value="Homeodomain-like_sf"/>
</dbReference>
<dbReference type="InterPro" id="IPR018060">
    <property type="entry name" value="HTH_AraC"/>
</dbReference>
<evidence type="ECO:0000259" key="4">
    <source>
        <dbReference type="PROSITE" id="PS01124"/>
    </source>
</evidence>
<dbReference type="InterPro" id="IPR050204">
    <property type="entry name" value="AraC_XylS_family_regulators"/>
</dbReference>
<evidence type="ECO:0000256" key="3">
    <source>
        <dbReference type="ARBA" id="ARBA00023163"/>
    </source>
</evidence>
<dbReference type="Gene3D" id="1.10.10.60">
    <property type="entry name" value="Homeodomain-like"/>
    <property type="match status" value="1"/>
</dbReference>
<proteinExistence type="predicted"/>
<comment type="caution">
    <text evidence="5">The sequence shown here is derived from an EMBL/GenBank/DDBJ whole genome shotgun (WGS) entry which is preliminary data.</text>
</comment>
<keyword evidence="1" id="KW-0805">Transcription regulation</keyword>
<dbReference type="EMBL" id="JABWDU010000008">
    <property type="protein sequence ID" value="NVD42229.1"/>
    <property type="molecule type" value="Genomic_DNA"/>
</dbReference>
<dbReference type="GO" id="GO:0043565">
    <property type="term" value="F:sequence-specific DNA binding"/>
    <property type="evidence" value="ECO:0007669"/>
    <property type="project" value="InterPro"/>
</dbReference>
<dbReference type="Pfam" id="PF20240">
    <property type="entry name" value="DUF6597"/>
    <property type="match status" value="1"/>
</dbReference>
<accession>A0A7Y6QAU4</accession>